<name>A0A1M4TY10_9ACTN</name>
<dbReference type="SMART" id="SM00481">
    <property type="entry name" value="POLIIIAc"/>
    <property type="match status" value="1"/>
</dbReference>
<dbReference type="Proteomes" id="UP000184295">
    <property type="component" value="Unassembled WGS sequence"/>
</dbReference>
<dbReference type="GO" id="GO:0004534">
    <property type="term" value="F:5'-3' RNA exonuclease activity"/>
    <property type="evidence" value="ECO:0007669"/>
    <property type="project" value="TreeGrafter"/>
</dbReference>
<keyword evidence="3" id="KW-1185">Reference proteome</keyword>
<dbReference type="PANTHER" id="PTHR42924">
    <property type="entry name" value="EXONUCLEASE"/>
    <property type="match status" value="1"/>
</dbReference>
<proteinExistence type="predicted"/>
<dbReference type="GO" id="GO:0035312">
    <property type="term" value="F:5'-3' DNA exonuclease activity"/>
    <property type="evidence" value="ECO:0007669"/>
    <property type="project" value="TreeGrafter"/>
</dbReference>
<reference evidence="3" key="1">
    <citation type="submission" date="2016-11" db="EMBL/GenBank/DDBJ databases">
        <authorList>
            <person name="Varghese N."/>
            <person name="Submissions S."/>
        </authorList>
    </citation>
    <scope>NUCLEOTIDE SEQUENCE [LARGE SCALE GENOMIC DNA]</scope>
    <source>
        <strain evidence="3">DSM 19514</strain>
    </source>
</reference>
<dbReference type="Gene3D" id="1.10.150.650">
    <property type="match status" value="1"/>
</dbReference>
<accession>A0A1M4TY10</accession>
<protein>
    <recommendedName>
        <fullName evidence="1">Polymerase/histidinol phosphatase N-terminal domain-containing protein</fullName>
    </recommendedName>
</protein>
<feature type="domain" description="Polymerase/histidinol phosphatase N-terminal" evidence="1">
    <location>
        <begin position="60"/>
        <end position="125"/>
    </location>
</feature>
<dbReference type="PANTHER" id="PTHR42924:SF3">
    <property type="entry name" value="POLYMERASE_HISTIDINOL PHOSPHATASE N-TERMINAL DOMAIN-CONTAINING PROTEIN"/>
    <property type="match status" value="1"/>
</dbReference>
<dbReference type="SUPFAM" id="SSF89550">
    <property type="entry name" value="PHP domain-like"/>
    <property type="match status" value="1"/>
</dbReference>
<dbReference type="Gene3D" id="3.20.20.140">
    <property type="entry name" value="Metal-dependent hydrolases"/>
    <property type="match status" value="1"/>
</dbReference>
<dbReference type="EMBL" id="FQUL01000007">
    <property type="protein sequence ID" value="SHE49322.1"/>
    <property type="molecule type" value="Genomic_DNA"/>
</dbReference>
<dbReference type="InterPro" id="IPR052018">
    <property type="entry name" value="PHP_domain"/>
</dbReference>
<evidence type="ECO:0000259" key="1">
    <source>
        <dbReference type="SMART" id="SM00481"/>
    </source>
</evidence>
<organism evidence="2 3">
    <name type="scientific">Ferrithrix thermotolerans DSM 19514</name>
    <dbReference type="NCBI Taxonomy" id="1121881"/>
    <lineage>
        <taxon>Bacteria</taxon>
        <taxon>Bacillati</taxon>
        <taxon>Actinomycetota</taxon>
        <taxon>Acidimicrobiia</taxon>
        <taxon>Acidimicrobiales</taxon>
        <taxon>Acidimicrobiaceae</taxon>
        <taxon>Ferrithrix</taxon>
    </lineage>
</organism>
<dbReference type="AlphaFoldDB" id="A0A1M4TY10"/>
<evidence type="ECO:0000313" key="2">
    <source>
        <dbReference type="EMBL" id="SHE49322.1"/>
    </source>
</evidence>
<dbReference type="CDD" id="cd07438">
    <property type="entry name" value="PHP_HisPPase_AMP"/>
    <property type="match status" value="1"/>
</dbReference>
<dbReference type="InterPro" id="IPR004013">
    <property type="entry name" value="PHP_dom"/>
</dbReference>
<gene>
    <name evidence="2" type="ORF">SAMN02745225_00770</name>
</gene>
<dbReference type="Pfam" id="PF02811">
    <property type="entry name" value="PHP"/>
    <property type="match status" value="1"/>
</dbReference>
<dbReference type="STRING" id="1121881.SAMN02745225_00770"/>
<dbReference type="InterPro" id="IPR016195">
    <property type="entry name" value="Pol/histidinol_Pase-like"/>
</dbReference>
<dbReference type="InterPro" id="IPR003141">
    <property type="entry name" value="Pol/His_phosphatase_N"/>
</dbReference>
<sequence length="336" mass="37126">MPLVEPALSWQCHYYRLASRSIGSYCLCVACVVSNAVNYAESSAMTRAWNLAARLIKVVYDLHLHSTYSDGSDTPYELVDKAHAFNCEVIALTDHDSTDGYEEARKRASELGMTLIKGVEMSIPARQLGTFHVLVYLPSEDTTILEQRLDLLREKRKERNERLVASLRDAGIDITMEMVAAKATQGNVARPHFAAVLIDLGVVDSIDEAFDRYLGDSTPFDIEKEGLSIEELLQLTQESKGLASIAHPLTLRVSKEELTDMLERLRGLGLFGLESYYSRYSPSVRAELVEMANRIGLVPTGGSDYHGTFKVGLNPGVGEGDLRVPEESVAAILARL</sequence>
<evidence type="ECO:0000313" key="3">
    <source>
        <dbReference type="Proteomes" id="UP000184295"/>
    </source>
</evidence>